<organism evidence="3 4">
    <name type="scientific">Thioalkalivibrio sulfidiphilus (strain HL-EbGR7)</name>
    <dbReference type="NCBI Taxonomy" id="396588"/>
    <lineage>
        <taxon>Bacteria</taxon>
        <taxon>Pseudomonadati</taxon>
        <taxon>Pseudomonadota</taxon>
        <taxon>Gammaproteobacteria</taxon>
        <taxon>Chromatiales</taxon>
        <taxon>Ectothiorhodospiraceae</taxon>
        <taxon>Thioalkalivibrio</taxon>
    </lineage>
</organism>
<keyword evidence="1" id="KW-1133">Transmembrane helix</keyword>
<gene>
    <name evidence="3" type="ordered locus">Tgr7_3285</name>
</gene>
<dbReference type="InterPro" id="IPR001763">
    <property type="entry name" value="Rhodanese-like_dom"/>
</dbReference>
<dbReference type="STRING" id="396588.Tgr7_3285"/>
<feature type="transmembrane region" description="Helical" evidence="1">
    <location>
        <begin position="12"/>
        <end position="28"/>
    </location>
</feature>
<dbReference type="RefSeq" id="WP_012639814.1">
    <property type="nucleotide sequence ID" value="NC_011901.1"/>
</dbReference>
<keyword evidence="4" id="KW-1185">Reference proteome</keyword>
<keyword evidence="1" id="KW-0472">Membrane</keyword>
<dbReference type="PANTHER" id="PTHR43031:SF1">
    <property type="entry name" value="PYRIDINE NUCLEOTIDE-DISULPHIDE OXIDOREDUCTASE"/>
    <property type="match status" value="1"/>
</dbReference>
<dbReference type="SUPFAM" id="SSF52821">
    <property type="entry name" value="Rhodanese/Cell cycle control phosphatase"/>
    <property type="match status" value="1"/>
</dbReference>
<dbReference type="AlphaFoldDB" id="B8GR98"/>
<dbReference type="SMART" id="SM00450">
    <property type="entry name" value="RHOD"/>
    <property type="match status" value="1"/>
</dbReference>
<evidence type="ECO:0000256" key="1">
    <source>
        <dbReference type="SAM" id="Phobius"/>
    </source>
</evidence>
<reference evidence="3 4" key="1">
    <citation type="journal article" date="2011" name="Stand. Genomic Sci.">
        <title>Complete genome sequence of 'Thioalkalivibrio sulfidophilus' HL-EbGr7.</title>
        <authorList>
            <person name="Muyzer G."/>
            <person name="Sorokin D.Y."/>
            <person name="Mavromatis K."/>
            <person name="Lapidus A."/>
            <person name="Clum A."/>
            <person name="Ivanova N."/>
            <person name="Pati A."/>
            <person name="d'Haeseleer P."/>
            <person name="Woyke T."/>
            <person name="Kyrpides N.C."/>
        </authorList>
    </citation>
    <scope>NUCLEOTIDE SEQUENCE [LARGE SCALE GENOMIC DNA]</scope>
    <source>
        <strain evidence="3 4">HL-EbGR7</strain>
    </source>
</reference>
<evidence type="ECO:0000259" key="2">
    <source>
        <dbReference type="PROSITE" id="PS50206"/>
    </source>
</evidence>
<dbReference type="InterPro" id="IPR050229">
    <property type="entry name" value="GlpE_sulfurtransferase"/>
</dbReference>
<feature type="domain" description="Rhodanese" evidence="2">
    <location>
        <begin position="50"/>
        <end position="140"/>
    </location>
</feature>
<evidence type="ECO:0000313" key="4">
    <source>
        <dbReference type="Proteomes" id="UP000002383"/>
    </source>
</evidence>
<dbReference type="CDD" id="cd00158">
    <property type="entry name" value="RHOD"/>
    <property type="match status" value="1"/>
</dbReference>
<name>B8GR98_THISH</name>
<evidence type="ECO:0000313" key="3">
    <source>
        <dbReference type="EMBL" id="ACL74352.1"/>
    </source>
</evidence>
<dbReference type="PANTHER" id="PTHR43031">
    <property type="entry name" value="FAD-DEPENDENT OXIDOREDUCTASE"/>
    <property type="match status" value="1"/>
</dbReference>
<accession>B8GR98</accession>
<dbReference type="FunFam" id="3.40.250.10:FF:000049">
    <property type="entry name" value="Phage shock protein E"/>
    <property type="match status" value="1"/>
</dbReference>
<proteinExistence type="predicted"/>
<dbReference type="Pfam" id="PF00581">
    <property type="entry name" value="Rhodanese"/>
    <property type="match status" value="1"/>
</dbReference>
<dbReference type="eggNOG" id="COG0607">
    <property type="taxonomic scope" value="Bacteria"/>
</dbReference>
<dbReference type="HOGENOM" id="CLU_089574_1_5_6"/>
<keyword evidence="1" id="KW-0812">Transmembrane</keyword>
<dbReference type="OrthoDB" id="9808735at2"/>
<dbReference type="EMBL" id="CP001339">
    <property type="protein sequence ID" value="ACL74352.1"/>
    <property type="molecule type" value="Genomic_DNA"/>
</dbReference>
<sequence length="141" mass="16015">MEQILEFSRNNPILIIALLAIMGMIVFTETKRLSRRYQNLPPAQAVRAMNEEGSLILDVRENAEVRDGRIKGAKHIPLKELKTRLNELSKYKDKSVVVYCRSGNRSAQACEILTSNEFEKVVNLHGGMMAWQANNMPVSKK</sequence>
<dbReference type="InterPro" id="IPR036873">
    <property type="entry name" value="Rhodanese-like_dom_sf"/>
</dbReference>
<dbReference type="Proteomes" id="UP000002383">
    <property type="component" value="Chromosome"/>
</dbReference>
<dbReference type="KEGG" id="tgr:Tgr7_3285"/>
<dbReference type="PROSITE" id="PS50206">
    <property type="entry name" value="RHODANESE_3"/>
    <property type="match status" value="1"/>
</dbReference>
<protein>
    <submittedName>
        <fullName evidence="3">Rhodanese domain-containing protein</fullName>
    </submittedName>
</protein>
<dbReference type="Gene3D" id="3.40.250.10">
    <property type="entry name" value="Rhodanese-like domain"/>
    <property type="match status" value="1"/>
</dbReference>